<protein>
    <recommendedName>
        <fullName evidence="2">Activator of Hsp90 ATPase homologue 1/2-like C-terminal domain-containing protein</fullName>
    </recommendedName>
</protein>
<reference evidence="3 4" key="1">
    <citation type="journal article" date="2014" name="J. Biotechnol.">
        <title>Complete genome sequence of the actinobacterium Actinoplanes friuliensis HAG 010964, producer of the lipopeptide antibiotic friulimycin.</title>
        <authorList>
            <person name="Ruckert C."/>
            <person name="Szczepanowski R."/>
            <person name="Albersmeier A."/>
            <person name="Goesmann A."/>
            <person name="Fischer N."/>
            <person name="Steinkamper A."/>
            <person name="Puhler A."/>
            <person name="Biener R."/>
            <person name="Schwartz D."/>
            <person name="Kalinowski J."/>
        </authorList>
    </citation>
    <scope>NUCLEOTIDE SEQUENCE [LARGE SCALE GENOMIC DNA]</scope>
    <source>
        <strain evidence="3 4">DSM 7358</strain>
    </source>
</reference>
<comment type="similarity">
    <text evidence="1">Belongs to the AHA1 family.</text>
</comment>
<dbReference type="CDD" id="cd08899">
    <property type="entry name" value="SRPBCC_CalC_Aha1-like_6"/>
    <property type="match status" value="1"/>
</dbReference>
<accession>U5W4J8</accession>
<dbReference type="HOGENOM" id="CLU_108923_3_3_11"/>
<dbReference type="PATRIC" id="fig|1246995.3.peg.4712"/>
<dbReference type="Gene3D" id="3.30.530.20">
    <property type="match status" value="1"/>
</dbReference>
<dbReference type="OrthoDB" id="8117292at2"/>
<name>U5W4J8_9ACTN</name>
<feature type="domain" description="Activator of Hsp90 ATPase homologue 1/2-like C-terminal" evidence="2">
    <location>
        <begin position="26"/>
        <end position="139"/>
    </location>
</feature>
<proteinExistence type="inferred from homology"/>
<dbReference type="Proteomes" id="UP000017746">
    <property type="component" value="Chromosome"/>
</dbReference>
<dbReference type="KEGG" id="afs:AFR_23250"/>
<dbReference type="RefSeq" id="WP_023363455.1">
    <property type="nucleotide sequence ID" value="NC_022657.1"/>
</dbReference>
<sequence length="164" mass="18217">MTNPPTGRLVPTATGSDLVLSRTFKAGIEDVWASVTEPGRTARWFGTWTGDAAPGRTIKVQMAFEEETPWMEARVEVCDPPHRLAVSTVDEAGAWHLELLLTSTDGRTELQLVQHLKTTEGLGEVGPGWEYYLDNLVAAREETPLPDFNDYYPSMKGYFEALTD</sequence>
<dbReference type="EMBL" id="CP006272">
    <property type="protein sequence ID" value="AGZ42920.1"/>
    <property type="molecule type" value="Genomic_DNA"/>
</dbReference>
<keyword evidence="4" id="KW-1185">Reference proteome</keyword>
<dbReference type="Pfam" id="PF08327">
    <property type="entry name" value="AHSA1"/>
    <property type="match status" value="1"/>
</dbReference>
<organism evidence="3 4">
    <name type="scientific">Actinoplanes friuliensis DSM 7358</name>
    <dbReference type="NCBI Taxonomy" id="1246995"/>
    <lineage>
        <taxon>Bacteria</taxon>
        <taxon>Bacillati</taxon>
        <taxon>Actinomycetota</taxon>
        <taxon>Actinomycetes</taxon>
        <taxon>Micromonosporales</taxon>
        <taxon>Micromonosporaceae</taxon>
        <taxon>Actinoplanes</taxon>
    </lineage>
</organism>
<dbReference type="STRING" id="1246995.AFR_23250"/>
<evidence type="ECO:0000313" key="4">
    <source>
        <dbReference type="Proteomes" id="UP000017746"/>
    </source>
</evidence>
<evidence type="ECO:0000256" key="1">
    <source>
        <dbReference type="ARBA" id="ARBA00006817"/>
    </source>
</evidence>
<evidence type="ECO:0000259" key="2">
    <source>
        <dbReference type="Pfam" id="PF08327"/>
    </source>
</evidence>
<dbReference type="eggNOG" id="COG3832">
    <property type="taxonomic scope" value="Bacteria"/>
</dbReference>
<dbReference type="InterPro" id="IPR013538">
    <property type="entry name" value="ASHA1/2-like_C"/>
</dbReference>
<evidence type="ECO:0000313" key="3">
    <source>
        <dbReference type="EMBL" id="AGZ42920.1"/>
    </source>
</evidence>
<dbReference type="AlphaFoldDB" id="U5W4J8"/>
<dbReference type="InterPro" id="IPR023393">
    <property type="entry name" value="START-like_dom_sf"/>
</dbReference>
<gene>
    <name evidence="3" type="ORF">AFR_23250</name>
</gene>
<dbReference type="SUPFAM" id="SSF55961">
    <property type="entry name" value="Bet v1-like"/>
    <property type="match status" value="1"/>
</dbReference>